<evidence type="ECO:0008006" key="3">
    <source>
        <dbReference type="Google" id="ProtNLM"/>
    </source>
</evidence>
<evidence type="ECO:0000313" key="2">
    <source>
        <dbReference type="Proteomes" id="UP000319976"/>
    </source>
</evidence>
<sequence length="206" mass="23755">MSKRENERLIHDRLAFQLGSYGFLADSELLYYRETENCLNIINVGVRDLGGETRVTCTLGIRFEQIENLIRPTEKDRTLSTVFNPIHLLREDREYFEWSGSNEDQLNKAVDSMVEEICEIGLPFFEKFSNLAIVEDELESNRVSDYFALAPIQHVSVLAAIYVLKNEQEKAIALFDDALQEKFNQNPGKKRRFLSVMEQLGLTPAQ</sequence>
<dbReference type="KEGG" id="chya:V22_19410"/>
<dbReference type="EMBL" id="CP036316">
    <property type="protein sequence ID" value="QDT64700.1"/>
    <property type="molecule type" value="Genomic_DNA"/>
</dbReference>
<dbReference type="RefSeq" id="WP_145262086.1">
    <property type="nucleotide sequence ID" value="NZ_CP036316.1"/>
</dbReference>
<evidence type="ECO:0000313" key="1">
    <source>
        <dbReference type="EMBL" id="QDT64700.1"/>
    </source>
</evidence>
<protein>
    <recommendedName>
        <fullName evidence="3">DUF4304 domain-containing protein</fullName>
    </recommendedName>
</protein>
<reference evidence="1 2" key="1">
    <citation type="submission" date="2019-02" db="EMBL/GenBank/DDBJ databases">
        <title>Deep-cultivation of Planctomycetes and their phenomic and genomic characterization uncovers novel biology.</title>
        <authorList>
            <person name="Wiegand S."/>
            <person name="Jogler M."/>
            <person name="Boedeker C."/>
            <person name="Pinto D."/>
            <person name="Vollmers J."/>
            <person name="Rivas-Marin E."/>
            <person name="Kohn T."/>
            <person name="Peeters S.H."/>
            <person name="Heuer A."/>
            <person name="Rast P."/>
            <person name="Oberbeckmann S."/>
            <person name="Bunk B."/>
            <person name="Jeske O."/>
            <person name="Meyerdierks A."/>
            <person name="Storesund J.E."/>
            <person name="Kallscheuer N."/>
            <person name="Luecker S."/>
            <person name="Lage O.M."/>
            <person name="Pohl T."/>
            <person name="Merkel B.J."/>
            <person name="Hornburger P."/>
            <person name="Mueller R.-W."/>
            <person name="Bruemmer F."/>
            <person name="Labrenz M."/>
            <person name="Spormann A.M."/>
            <person name="Op den Camp H."/>
            <person name="Overmann J."/>
            <person name="Amann R."/>
            <person name="Jetten M.S.M."/>
            <person name="Mascher T."/>
            <person name="Medema M.H."/>
            <person name="Devos D.P."/>
            <person name="Kaster A.-K."/>
            <person name="Ovreas L."/>
            <person name="Rohde M."/>
            <person name="Galperin M.Y."/>
            <person name="Jogler C."/>
        </authorList>
    </citation>
    <scope>NUCLEOTIDE SEQUENCE [LARGE SCALE GENOMIC DNA]</scope>
    <source>
        <strain evidence="1 2">V22</strain>
    </source>
</reference>
<accession>A0A517T8J2</accession>
<keyword evidence="2" id="KW-1185">Reference proteome</keyword>
<proteinExistence type="predicted"/>
<organism evidence="1 2">
    <name type="scientific">Calycomorphotria hydatis</name>
    <dbReference type="NCBI Taxonomy" id="2528027"/>
    <lineage>
        <taxon>Bacteria</taxon>
        <taxon>Pseudomonadati</taxon>
        <taxon>Planctomycetota</taxon>
        <taxon>Planctomycetia</taxon>
        <taxon>Planctomycetales</taxon>
        <taxon>Planctomycetaceae</taxon>
        <taxon>Calycomorphotria</taxon>
    </lineage>
</organism>
<dbReference type="Proteomes" id="UP000319976">
    <property type="component" value="Chromosome"/>
</dbReference>
<gene>
    <name evidence="1" type="ORF">V22_19410</name>
</gene>
<name>A0A517T8J2_9PLAN</name>
<dbReference type="AlphaFoldDB" id="A0A517T8J2"/>